<feature type="compositionally biased region" description="Low complexity" evidence="4">
    <location>
        <begin position="589"/>
        <end position="602"/>
    </location>
</feature>
<dbReference type="GO" id="GO:0003677">
    <property type="term" value="F:DNA binding"/>
    <property type="evidence" value="ECO:0007669"/>
    <property type="project" value="InterPro"/>
</dbReference>
<evidence type="ECO:0000256" key="4">
    <source>
        <dbReference type="SAM" id="MobiDB-lite"/>
    </source>
</evidence>
<evidence type="ECO:0000256" key="2">
    <source>
        <dbReference type="ARBA" id="ARBA00022840"/>
    </source>
</evidence>
<evidence type="ECO:0000313" key="6">
    <source>
        <dbReference type="EMBL" id="NGO69079.1"/>
    </source>
</evidence>
<dbReference type="PANTHER" id="PTHR22683">
    <property type="entry name" value="SPORULATION PROTEIN RELATED"/>
    <property type="match status" value="1"/>
</dbReference>
<name>A0A6G4WUW5_9ACTN</name>
<feature type="region of interest" description="Disordered" evidence="4">
    <location>
        <begin position="770"/>
        <end position="805"/>
    </location>
</feature>
<proteinExistence type="predicted"/>
<keyword evidence="7" id="KW-1185">Reference proteome</keyword>
<dbReference type="InterPro" id="IPR027417">
    <property type="entry name" value="P-loop_NTPase"/>
</dbReference>
<dbReference type="InterPro" id="IPR002543">
    <property type="entry name" value="FtsK_dom"/>
</dbReference>
<feature type="compositionally biased region" description="Low complexity" evidence="4">
    <location>
        <begin position="146"/>
        <end position="169"/>
    </location>
</feature>
<evidence type="ECO:0000313" key="7">
    <source>
        <dbReference type="Proteomes" id="UP000477722"/>
    </source>
</evidence>
<feature type="compositionally biased region" description="Gly residues" evidence="4">
    <location>
        <begin position="649"/>
        <end position="661"/>
    </location>
</feature>
<gene>
    <name evidence="6" type="ORF">G5C65_12065</name>
</gene>
<evidence type="ECO:0000256" key="3">
    <source>
        <dbReference type="PROSITE-ProRule" id="PRU00289"/>
    </source>
</evidence>
<dbReference type="InterPro" id="IPR050206">
    <property type="entry name" value="FtsK/SpoIIIE/SftA"/>
</dbReference>
<comment type="caution">
    <text evidence="6">The sequence shown here is derived from an EMBL/GenBank/DDBJ whole genome shotgun (WGS) entry which is preliminary data.</text>
</comment>
<dbReference type="Gene3D" id="3.40.50.300">
    <property type="entry name" value="P-loop containing nucleotide triphosphate hydrolases"/>
    <property type="match status" value="3"/>
</dbReference>
<sequence length="864" mass="86549">LWERTPSHPDALTVRLGSTTRGGVHGEQPVTVDLREAGALGLAGPRARLAALTRSVLAQLAALHGPSTLEMVLLCTDRARGAELRAAEWSWLGWLPHLRPAHGQDCTLLVAYDREQATARTAELLRRLDSRGSPAPTGRPGRTASGTAAPDASDGPDPGAPGSSTGSSTVSRPTESPDVSGAPSTPAGTGTPEGSDSPEAPQAPQAPQATEAPGAPAAPSPVTVVIVDGDPGSAALRERVTRLAREGPAAGIHLLCLAETPPASPASPVTATIEAANTACAAFLECGTLALLSGDVATAVRLVHRTAPAAAPAAGPAATLDGVSAAWAERFARALAPLREPEGAADGAGPRPAVTLPRSCRLLDELGLARATPAALLARWSERGGEAAGRVSAVFGAGPHGTLEADLAQLRGHVLVSGGPGTGKSELLHSLAASLAAGERPDRLALLLVDGAGAEAGDGLRACAELPHVTGHLTAGDPVRMRDFAQALAAELKRRAELIGEERTYEEYARVTSRPGGRVVSPRSSPAEERERGRAQARAGRPAGQPVLQTGGAAGGSADAPSPPDSAQGAAPAAPAPPAPPPPAPSVPTAPAVPAAPSAPSGRSQEPRPAVGGASDVTEPDTTRRTLRLRPQREPRDAQEAVDAAEGPGRAGGPDGTGGTEGPADRSGSPGSSTSRPYGLGGGSASPAASGAAGPLTRLAVLVDDFDTLVDPALGNPGRPAAGSVVRALEAIAREGARLGVHLIAATGRADRTSGTAVSRLAALHAELTGSEAREGSGGPDGLPVGRGTLTAASGGSTGFQAGRVTGRIPRTATVRPTVVPLDWTRTGDPPARRPVKELGNGPTDLALLASALGRAAQQSVRRT</sequence>
<dbReference type="AlphaFoldDB" id="A0A6G4WUW5"/>
<keyword evidence="2 3" id="KW-0067">ATP-binding</keyword>
<feature type="domain" description="FtsK" evidence="5">
    <location>
        <begin position="400"/>
        <end position="777"/>
    </location>
</feature>
<feature type="compositionally biased region" description="Pro residues" evidence="4">
    <location>
        <begin position="574"/>
        <end position="588"/>
    </location>
</feature>
<protein>
    <recommendedName>
        <fullName evidence="5">FtsK domain-containing protein</fullName>
    </recommendedName>
</protein>
<feature type="compositionally biased region" description="Polar residues" evidence="4">
    <location>
        <begin position="182"/>
        <end position="194"/>
    </location>
</feature>
<organism evidence="6 7">
    <name type="scientific">Streptomyces boncukensis</name>
    <dbReference type="NCBI Taxonomy" id="2711219"/>
    <lineage>
        <taxon>Bacteria</taxon>
        <taxon>Bacillati</taxon>
        <taxon>Actinomycetota</taxon>
        <taxon>Actinomycetes</taxon>
        <taxon>Kitasatosporales</taxon>
        <taxon>Streptomycetaceae</taxon>
        <taxon>Streptomyces</taxon>
    </lineage>
</organism>
<dbReference type="RefSeq" id="WP_277608045.1">
    <property type="nucleotide sequence ID" value="NZ_JAAKZZ010000095.1"/>
</dbReference>
<dbReference type="Proteomes" id="UP000477722">
    <property type="component" value="Unassembled WGS sequence"/>
</dbReference>
<feature type="binding site" evidence="3">
    <location>
        <begin position="418"/>
        <end position="425"/>
    </location>
    <ligand>
        <name>ATP</name>
        <dbReference type="ChEBI" id="CHEBI:30616"/>
    </ligand>
</feature>
<feature type="compositionally biased region" description="Low complexity" evidence="4">
    <location>
        <begin position="786"/>
        <end position="795"/>
    </location>
</feature>
<feature type="region of interest" description="Disordered" evidence="4">
    <location>
        <begin position="509"/>
        <end position="692"/>
    </location>
</feature>
<feature type="compositionally biased region" description="Low complexity" evidence="4">
    <location>
        <begin position="536"/>
        <end position="573"/>
    </location>
</feature>
<dbReference type="Pfam" id="PF01580">
    <property type="entry name" value="FtsK_SpoIIIE"/>
    <property type="match status" value="1"/>
</dbReference>
<dbReference type="SUPFAM" id="SSF52540">
    <property type="entry name" value="P-loop containing nucleoside triphosphate hydrolases"/>
    <property type="match status" value="1"/>
</dbReference>
<dbReference type="GO" id="GO:0005524">
    <property type="term" value="F:ATP binding"/>
    <property type="evidence" value="ECO:0007669"/>
    <property type="project" value="UniProtKB-UniRule"/>
</dbReference>
<evidence type="ECO:0000256" key="1">
    <source>
        <dbReference type="ARBA" id="ARBA00022741"/>
    </source>
</evidence>
<dbReference type="EMBL" id="JAAKZZ010000095">
    <property type="protein sequence ID" value="NGO69079.1"/>
    <property type="molecule type" value="Genomic_DNA"/>
</dbReference>
<accession>A0A6G4WUW5</accession>
<keyword evidence="1 3" id="KW-0547">Nucleotide-binding</keyword>
<dbReference type="PROSITE" id="PS50901">
    <property type="entry name" value="FTSK"/>
    <property type="match status" value="1"/>
</dbReference>
<evidence type="ECO:0000259" key="5">
    <source>
        <dbReference type="PROSITE" id="PS50901"/>
    </source>
</evidence>
<feature type="non-terminal residue" evidence="6">
    <location>
        <position position="1"/>
    </location>
</feature>
<feature type="region of interest" description="Disordered" evidence="4">
    <location>
        <begin position="821"/>
        <end position="842"/>
    </location>
</feature>
<feature type="compositionally biased region" description="Low complexity" evidence="4">
    <location>
        <begin position="665"/>
        <end position="677"/>
    </location>
</feature>
<dbReference type="PANTHER" id="PTHR22683:SF41">
    <property type="entry name" value="DNA TRANSLOCASE FTSK"/>
    <property type="match status" value="1"/>
</dbReference>
<reference evidence="6 7" key="1">
    <citation type="submission" date="2020-02" db="EMBL/GenBank/DDBJ databases">
        <title>Whole-genome analyses of novel actinobacteria.</title>
        <authorList>
            <person name="Sahin N."/>
            <person name="Tatar D."/>
        </authorList>
    </citation>
    <scope>NUCLEOTIDE SEQUENCE [LARGE SCALE GENOMIC DNA]</scope>
    <source>
        <strain evidence="6 7">SB3404</strain>
    </source>
</reference>
<feature type="region of interest" description="Disordered" evidence="4">
    <location>
        <begin position="125"/>
        <end position="226"/>
    </location>
</feature>
<feature type="compositionally biased region" description="Low complexity" evidence="4">
    <location>
        <begin position="197"/>
        <end position="221"/>
    </location>
</feature>